<dbReference type="InterPro" id="IPR001347">
    <property type="entry name" value="SIS_dom"/>
</dbReference>
<feature type="domain" description="SIS" evidence="1">
    <location>
        <begin position="31"/>
        <end position="213"/>
    </location>
</feature>
<dbReference type="InterPro" id="IPR046348">
    <property type="entry name" value="SIS_dom_sf"/>
</dbReference>
<proteinExistence type="predicted"/>
<dbReference type="InterPro" id="IPR035461">
    <property type="entry name" value="GmhA/DiaA"/>
</dbReference>
<dbReference type="InterPro" id="IPR050099">
    <property type="entry name" value="SIS_GmhA/DiaA_subfam"/>
</dbReference>
<dbReference type="EMBL" id="JBHTJZ010000070">
    <property type="protein sequence ID" value="MFD0962048.1"/>
    <property type="molecule type" value="Genomic_DNA"/>
</dbReference>
<gene>
    <name evidence="2" type="ORF">ACFQ2I_22155</name>
</gene>
<accession>A0ABW3HX45</accession>
<dbReference type="PROSITE" id="PS51464">
    <property type="entry name" value="SIS"/>
    <property type="match status" value="1"/>
</dbReference>
<comment type="caution">
    <text evidence="2">The sequence shown here is derived from an EMBL/GenBank/DDBJ whole genome shotgun (WGS) entry which is preliminary data.</text>
</comment>
<organism evidence="2 3">
    <name type="scientific">Paenibacillus chungangensis</name>
    <dbReference type="NCBI Taxonomy" id="696535"/>
    <lineage>
        <taxon>Bacteria</taxon>
        <taxon>Bacillati</taxon>
        <taxon>Bacillota</taxon>
        <taxon>Bacilli</taxon>
        <taxon>Bacillales</taxon>
        <taxon>Paenibacillaceae</taxon>
        <taxon>Paenibacillus</taxon>
    </lineage>
</organism>
<dbReference type="Gene3D" id="3.40.50.10490">
    <property type="entry name" value="Glucose-6-phosphate isomerase like protein, domain 1"/>
    <property type="match status" value="1"/>
</dbReference>
<protein>
    <submittedName>
        <fullName evidence="2">SIS domain-containing protein</fullName>
    </submittedName>
</protein>
<dbReference type="CDD" id="cd05006">
    <property type="entry name" value="SIS_GmhA"/>
    <property type="match status" value="1"/>
</dbReference>
<dbReference type="RefSeq" id="WP_377568181.1">
    <property type="nucleotide sequence ID" value="NZ_JBHTJZ010000070.1"/>
</dbReference>
<keyword evidence="3" id="KW-1185">Reference proteome</keyword>
<sequence>MKENGFVNRLIDKYSELAVCKGDIERAAEALIACYNGGGKLLACGNGGSSADSDHIVGELMKGFMSRRPLSSEARGRFAAMYSEEGEYLAEHLQGALPAISLSGSAALTSAFGNDVAPDMIYAQQVFGYGRRGDVLLGISTSGNSLNVIRAMQTAKVQGLVTIGLTGRSGGRMAEMCDIAIKVPWDSTPDVQERHLPVYHTLCMAVEQHFFGQ</sequence>
<reference evidence="3" key="1">
    <citation type="journal article" date="2019" name="Int. J. Syst. Evol. Microbiol.">
        <title>The Global Catalogue of Microorganisms (GCM) 10K type strain sequencing project: providing services to taxonomists for standard genome sequencing and annotation.</title>
        <authorList>
            <consortium name="The Broad Institute Genomics Platform"/>
            <consortium name="The Broad Institute Genome Sequencing Center for Infectious Disease"/>
            <person name="Wu L."/>
            <person name="Ma J."/>
        </authorList>
    </citation>
    <scope>NUCLEOTIDE SEQUENCE [LARGE SCALE GENOMIC DNA]</scope>
    <source>
        <strain evidence="3">CCUG 59129</strain>
    </source>
</reference>
<dbReference type="Pfam" id="PF13580">
    <property type="entry name" value="SIS_2"/>
    <property type="match status" value="2"/>
</dbReference>
<evidence type="ECO:0000259" key="1">
    <source>
        <dbReference type="PROSITE" id="PS51464"/>
    </source>
</evidence>
<dbReference type="SUPFAM" id="SSF53697">
    <property type="entry name" value="SIS domain"/>
    <property type="match status" value="1"/>
</dbReference>
<name>A0ABW3HX45_9BACL</name>
<dbReference type="PANTHER" id="PTHR30390">
    <property type="entry name" value="SEDOHEPTULOSE 7-PHOSPHATE ISOMERASE / DNAA INITIATOR-ASSOCIATING FACTOR FOR REPLICATION INITIATION"/>
    <property type="match status" value="1"/>
</dbReference>
<evidence type="ECO:0000313" key="2">
    <source>
        <dbReference type="EMBL" id="MFD0962048.1"/>
    </source>
</evidence>
<evidence type="ECO:0000313" key="3">
    <source>
        <dbReference type="Proteomes" id="UP001596989"/>
    </source>
</evidence>
<dbReference type="Proteomes" id="UP001596989">
    <property type="component" value="Unassembled WGS sequence"/>
</dbReference>